<comment type="caution">
    <text evidence="1">The sequence shown here is derived from an EMBL/GenBank/DDBJ whole genome shotgun (WGS) entry which is preliminary data.</text>
</comment>
<organism evidence="1 2">
    <name type="scientific">Novacetimonas cocois</name>
    <dbReference type="NCBI Taxonomy" id="1747507"/>
    <lineage>
        <taxon>Bacteria</taxon>
        <taxon>Pseudomonadati</taxon>
        <taxon>Pseudomonadota</taxon>
        <taxon>Alphaproteobacteria</taxon>
        <taxon>Acetobacterales</taxon>
        <taxon>Acetobacteraceae</taxon>
        <taxon>Novacetimonas</taxon>
    </lineage>
</organism>
<protein>
    <submittedName>
        <fullName evidence="1">Uncharacterized protein</fullName>
    </submittedName>
</protein>
<dbReference type="OrthoDB" id="7285141at2"/>
<dbReference type="AlphaFoldDB" id="A0A365YUS8"/>
<dbReference type="EMBL" id="QEXL01000010">
    <property type="protein sequence ID" value="RBM06769.1"/>
    <property type="molecule type" value="Genomic_DNA"/>
</dbReference>
<proteinExistence type="predicted"/>
<evidence type="ECO:0000313" key="2">
    <source>
        <dbReference type="Proteomes" id="UP000252680"/>
    </source>
</evidence>
<gene>
    <name evidence="1" type="ORF">NJLHNGOC_08995</name>
</gene>
<evidence type="ECO:0000313" key="1">
    <source>
        <dbReference type="EMBL" id="RBM06769.1"/>
    </source>
</evidence>
<keyword evidence="2" id="KW-1185">Reference proteome</keyword>
<reference evidence="1 2" key="1">
    <citation type="submission" date="2018-05" db="EMBL/GenBank/DDBJ databases">
        <title>Komagataeibacter cocois sp. nov., for a novel cellulose- producing strain isolated from coconut milk.</title>
        <authorList>
            <person name="Liu L."/>
            <person name="Wang Y."/>
            <person name="Liu S."/>
            <person name="Bi J."/>
            <person name="Chen H."/>
            <person name="Deng J."/>
            <person name="Zhang C."/>
            <person name="Hu Q."/>
            <person name="Li C."/>
        </authorList>
    </citation>
    <scope>NUCLEOTIDE SEQUENCE [LARGE SCALE GENOMIC DNA]</scope>
    <source>
        <strain evidence="1 2">WE7</strain>
    </source>
</reference>
<sequence length="89" mass="9973">MARDVKRVFGEAFCKKLQRTPPFWKKGSTQKLLFLLYQFVMTSPPPHATPRRDTIAPGGRYCGTFQSPRPHCASVTTHAVLRQTSSPGP</sequence>
<dbReference type="Proteomes" id="UP000252680">
    <property type="component" value="Unassembled WGS sequence"/>
</dbReference>
<accession>A0A365YUS8</accession>
<name>A0A365YUS8_9PROT</name>